<evidence type="ECO:0000256" key="4">
    <source>
        <dbReference type="ARBA" id="ARBA00022729"/>
    </source>
</evidence>
<sequence length="428" mass="45537">MRTWSALALVLALVARATGDAAADTPARRAEAFFQSSSSSPAGGSNHTSNWAVLVDASRYWFNYRHIANTLSLYRTVKRLGIPDSNIILMLADDVSCSPRNSFPASVFGNANHLANLYGDNIEVDYRGYEVTPENLLRVLTDRHAPGTPRSKRLLTDAGSNLFLYITGHGGDEFMKFQDQTEIMSKDIADALEQMREKRRYNEVLFIAETCQAATLAARFYSPGVLAIGSSEKGENSYSHHLDRSIGLSVIDRFTYWTLEFMESVTPHAGATLAQWFSQLTNHRLHSTAKPRLELFPRGAHDARVTDFLGHVSKAAPMAGGGYEGLSSSRGGRVRTESADAGDDAATRGGDGRGDGTGGGAAAAAAGKSGGEGARLKVGDEDAGRVPKAVDGGWATPGARARGEGVAFAAVSCAALVGAAAWVSAKAY</sequence>
<dbReference type="OrthoDB" id="192611at2759"/>
<dbReference type="EMBL" id="CP001327">
    <property type="protein sequence ID" value="ACO64279.1"/>
    <property type="molecule type" value="Genomic_DNA"/>
</dbReference>
<dbReference type="Pfam" id="PF01650">
    <property type="entry name" value="Peptidase_C13"/>
    <property type="match status" value="1"/>
</dbReference>
<comment type="pathway">
    <text evidence="1">Glycolipid biosynthesis; glycosylphosphatidylinositol-anchor biosynthesis.</text>
</comment>
<evidence type="ECO:0000313" key="8">
    <source>
        <dbReference type="EMBL" id="ACO64279.1"/>
    </source>
</evidence>
<reference evidence="8 9" key="1">
    <citation type="journal article" date="2009" name="Science">
        <title>Green evolution and dynamic adaptations revealed by genomes of the marine picoeukaryotes Micromonas.</title>
        <authorList>
            <person name="Worden A.Z."/>
            <person name="Lee J.H."/>
            <person name="Mock T."/>
            <person name="Rouze P."/>
            <person name="Simmons M.P."/>
            <person name="Aerts A.L."/>
            <person name="Allen A.E."/>
            <person name="Cuvelier M.L."/>
            <person name="Derelle E."/>
            <person name="Everett M.V."/>
            <person name="Foulon E."/>
            <person name="Grimwood J."/>
            <person name="Gundlach H."/>
            <person name="Henrissat B."/>
            <person name="Napoli C."/>
            <person name="McDonald S.M."/>
            <person name="Parker M.S."/>
            <person name="Rombauts S."/>
            <person name="Salamov A."/>
            <person name="Von Dassow P."/>
            <person name="Badger J.H."/>
            <person name="Coutinho P.M."/>
            <person name="Demir E."/>
            <person name="Dubchak I."/>
            <person name="Gentemann C."/>
            <person name="Eikrem W."/>
            <person name="Gready J.E."/>
            <person name="John U."/>
            <person name="Lanier W."/>
            <person name="Lindquist E.A."/>
            <person name="Lucas S."/>
            <person name="Mayer K.F."/>
            <person name="Moreau H."/>
            <person name="Not F."/>
            <person name="Otillar R."/>
            <person name="Panaud O."/>
            <person name="Pangilinan J."/>
            <person name="Paulsen I."/>
            <person name="Piegu B."/>
            <person name="Poliakov A."/>
            <person name="Robbens S."/>
            <person name="Schmutz J."/>
            <person name="Toulza E."/>
            <person name="Wyss T."/>
            <person name="Zelensky A."/>
            <person name="Zhou K."/>
            <person name="Armbrust E.V."/>
            <person name="Bhattacharya D."/>
            <person name="Goodenough U.W."/>
            <person name="Van de Peer Y."/>
            <person name="Grigoriev I.V."/>
        </authorList>
    </citation>
    <scope>NUCLEOTIDE SEQUENCE [LARGE SCALE GENOMIC DNA]</scope>
    <source>
        <strain evidence="9">RCC299 / NOUM17</strain>
    </source>
</reference>
<dbReference type="InParanoid" id="C1E968"/>
<evidence type="ECO:0008006" key="10">
    <source>
        <dbReference type="Google" id="ProtNLM"/>
    </source>
</evidence>
<evidence type="ECO:0000313" key="9">
    <source>
        <dbReference type="Proteomes" id="UP000002009"/>
    </source>
</evidence>
<dbReference type="FunFam" id="3.40.50.1460:FF:000021">
    <property type="entry name" value="GPI-anchor transamidase"/>
    <property type="match status" value="1"/>
</dbReference>
<accession>C1E968</accession>
<evidence type="ECO:0000256" key="3">
    <source>
        <dbReference type="ARBA" id="ARBA00022502"/>
    </source>
</evidence>
<evidence type="ECO:0000256" key="6">
    <source>
        <dbReference type="SAM" id="MobiDB-lite"/>
    </source>
</evidence>
<dbReference type="FunCoup" id="C1E968">
    <property type="interactions" value="1650"/>
</dbReference>
<dbReference type="GO" id="GO:0016255">
    <property type="term" value="P:attachment of GPI anchor to protein"/>
    <property type="evidence" value="ECO:0007669"/>
    <property type="project" value="InterPro"/>
</dbReference>
<dbReference type="AlphaFoldDB" id="C1E968"/>
<dbReference type="UniPathway" id="UPA00196"/>
<dbReference type="Gene3D" id="3.40.50.1460">
    <property type="match status" value="1"/>
</dbReference>
<dbReference type="PANTHER" id="PTHR48067">
    <property type="entry name" value="GPI-ANCHOR TRANSAMIDASE"/>
    <property type="match status" value="1"/>
</dbReference>
<evidence type="ECO:0000256" key="5">
    <source>
        <dbReference type="PIRSR" id="PIRSR019663-1"/>
    </source>
</evidence>
<dbReference type="GO" id="GO:0003923">
    <property type="term" value="F:GPI-anchor transamidase activity"/>
    <property type="evidence" value="ECO:0007669"/>
    <property type="project" value="InterPro"/>
</dbReference>
<dbReference type="PIRSF" id="PIRSF500138">
    <property type="entry name" value="GPI8"/>
    <property type="match status" value="1"/>
</dbReference>
<dbReference type="GO" id="GO:0042765">
    <property type="term" value="C:GPI-anchor transamidase complex"/>
    <property type="evidence" value="ECO:0007669"/>
    <property type="project" value="InterPro"/>
</dbReference>
<feature type="active site" description="Nucleophile" evidence="5">
    <location>
        <position position="211"/>
    </location>
</feature>
<gene>
    <name evidence="8" type="ORF">MICPUN_59623</name>
</gene>
<dbReference type="PANTHER" id="PTHR48067:SF1">
    <property type="entry name" value="GPI-ANCHOR TRANSAMIDASE"/>
    <property type="match status" value="1"/>
</dbReference>
<dbReference type="OMA" id="HFFRGEH"/>
<feature type="signal peptide" evidence="7">
    <location>
        <begin position="1"/>
        <end position="19"/>
    </location>
</feature>
<evidence type="ECO:0000256" key="2">
    <source>
        <dbReference type="ARBA" id="ARBA00009941"/>
    </source>
</evidence>
<keyword evidence="3" id="KW-0337">GPI-anchor biosynthesis</keyword>
<dbReference type="InterPro" id="IPR001096">
    <property type="entry name" value="Peptidase_C13"/>
</dbReference>
<dbReference type="STRING" id="296587.C1E968"/>
<dbReference type="GO" id="GO:0006508">
    <property type="term" value="P:proteolysis"/>
    <property type="evidence" value="ECO:0007669"/>
    <property type="project" value="InterPro"/>
</dbReference>
<dbReference type="InterPro" id="IPR028361">
    <property type="entry name" value="GPI_transamidase"/>
</dbReference>
<name>C1E968_MICCC</name>
<keyword evidence="9" id="KW-1185">Reference proteome</keyword>
<keyword evidence="4 7" id="KW-0732">Signal</keyword>
<feature type="active site" evidence="5">
    <location>
        <position position="169"/>
    </location>
</feature>
<protein>
    <recommendedName>
        <fullName evidence="10">GPI-anchor transamidase</fullName>
    </recommendedName>
</protein>
<feature type="region of interest" description="Disordered" evidence="6">
    <location>
        <begin position="320"/>
        <end position="381"/>
    </location>
</feature>
<dbReference type="MEROPS" id="C13.005"/>
<dbReference type="PRINTS" id="PR00776">
    <property type="entry name" value="HEMOGLOBNASE"/>
</dbReference>
<dbReference type="GeneID" id="8244660"/>
<dbReference type="Proteomes" id="UP000002009">
    <property type="component" value="Chromosome 6"/>
</dbReference>
<comment type="similarity">
    <text evidence="2">Belongs to the peptidase C13 family.</text>
</comment>
<dbReference type="KEGG" id="mis:MICPUN_59623"/>
<dbReference type="GO" id="GO:0006506">
    <property type="term" value="P:GPI anchor biosynthetic process"/>
    <property type="evidence" value="ECO:0007669"/>
    <property type="project" value="UniProtKB-UniPathway"/>
</dbReference>
<evidence type="ECO:0000256" key="7">
    <source>
        <dbReference type="SAM" id="SignalP"/>
    </source>
</evidence>
<evidence type="ECO:0000256" key="1">
    <source>
        <dbReference type="ARBA" id="ARBA00004687"/>
    </source>
</evidence>
<dbReference type="PIRSF" id="PIRSF019663">
    <property type="entry name" value="Legumain"/>
    <property type="match status" value="1"/>
</dbReference>
<feature type="chain" id="PRO_5002909005" description="GPI-anchor transamidase" evidence="7">
    <location>
        <begin position="20"/>
        <end position="428"/>
    </location>
</feature>
<proteinExistence type="inferred from homology"/>
<organism evidence="8 9">
    <name type="scientific">Micromonas commoda (strain RCC299 / NOUM17 / CCMP2709)</name>
    <name type="common">Picoplanktonic green alga</name>
    <dbReference type="NCBI Taxonomy" id="296587"/>
    <lineage>
        <taxon>Eukaryota</taxon>
        <taxon>Viridiplantae</taxon>
        <taxon>Chlorophyta</taxon>
        <taxon>Mamiellophyceae</taxon>
        <taxon>Mamiellales</taxon>
        <taxon>Mamiellaceae</taxon>
        <taxon>Micromonas</taxon>
    </lineage>
</organism>
<dbReference type="eggNOG" id="KOG1349">
    <property type="taxonomic scope" value="Eukaryota"/>
</dbReference>
<dbReference type="RefSeq" id="XP_002503021.1">
    <property type="nucleotide sequence ID" value="XM_002502975.1"/>
</dbReference>